<evidence type="ECO:0000313" key="3">
    <source>
        <dbReference type="Proteomes" id="UP001307849"/>
    </source>
</evidence>
<gene>
    <name evidence="2" type="ORF">TWF506_007286</name>
</gene>
<evidence type="ECO:0000256" key="1">
    <source>
        <dbReference type="SAM" id="MobiDB-lite"/>
    </source>
</evidence>
<dbReference type="Proteomes" id="UP001307849">
    <property type="component" value="Unassembled WGS sequence"/>
</dbReference>
<dbReference type="EMBL" id="JAVHJM010000004">
    <property type="protein sequence ID" value="KAK6514929.1"/>
    <property type="molecule type" value="Genomic_DNA"/>
</dbReference>
<reference evidence="2 3" key="1">
    <citation type="submission" date="2019-10" db="EMBL/GenBank/DDBJ databases">
        <authorList>
            <person name="Palmer J.M."/>
        </authorList>
    </citation>
    <scope>NUCLEOTIDE SEQUENCE [LARGE SCALE GENOMIC DNA]</scope>
    <source>
        <strain evidence="2 3">TWF506</strain>
    </source>
</reference>
<feature type="region of interest" description="Disordered" evidence="1">
    <location>
        <begin position="347"/>
        <end position="370"/>
    </location>
</feature>
<organism evidence="2 3">
    <name type="scientific">Arthrobotrys conoides</name>
    <dbReference type="NCBI Taxonomy" id="74498"/>
    <lineage>
        <taxon>Eukaryota</taxon>
        <taxon>Fungi</taxon>
        <taxon>Dikarya</taxon>
        <taxon>Ascomycota</taxon>
        <taxon>Pezizomycotina</taxon>
        <taxon>Orbiliomycetes</taxon>
        <taxon>Orbiliales</taxon>
        <taxon>Orbiliaceae</taxon>
        <taxon>Arthrobotrys</taxon>
    </lineage>
</organism>
<evidence type="ECO:0000313" key="2">
    <source>
        <dbReference type="EMBL" id="KAK6514929.1"/>
    </source>
</evidence>
<dbReference type="AlphaFoldDB" id="A0AAN8PHB5"/>
<sequence>MKMYLPPEILLQILEPYRNTNNTTTQLSELRLVNSHFNNVIISYFAFPKKIKLVYGFEEAMVQMKTLGRNTVMLRNVRGLFIPSESFFPGGLGASRDNQIFPWTRQPDHNNGSIQTVPGQHSITNSHSTFENPQNPSFQVEAEQYLNTLQTLLYTCKNLEVLEIAMGNGWDTLRMKYWTGIFMKRLWKVIGKVGVKKVRIMMPYVHHMGMFFRGWEEEVGGIDCGNVRLEFPKLQSVAVMINSTTPSSAWGYDETTLKEHFAKTLKFFFHDEPIRVMDTRDAHNKAIWNTFKMGQLDWRSRYFLGERTLRGSKVVNRHHWNGEGDDDEERGRKVRIPRRIREKEGYYENLDSSDAGSEEGGSGGHNWLAS</sequence>
<accession>A0AAN8PHB5</accession>
<keyword evidence="3" id="KW-1185">Reference proteome</keyword>
<proteinExistence type="predicted"/>
<comment type="caution">
    <text evidence="2">The sequence shown here is derived from an EMBL/GenBank/DDBJ whole genome shotgun (WGS) entry which is preliminary data.</text>
</comment>
<name>A0AAN8PHB5_9PEZI</name>
<protein>
    <submittedName>
        <fullName evidence="2">Uncharacterized protein</fullName>
    </submittedName>
</protein>